<sequence>MRSFTSATQAIGYSSFFVALSALMSYLTYDNLTSDEPEYHTYPVATAGVLAITVCAIGNAIDYFTGTGKHEE</sequence>
<protein>
    <submittedName>
        <fullName evidence="2">Uncharacterized protein</fullName>
    </submittedName>
</protein>
<keyword evidence="1" id="KW-0812">Transmembrane</keyword>
<evidence type="ECO:0000313" key="3">
    <source>
        <dbReference type="Proteomes" id="UP001326613"/>
    </source>
</evidence>
<feature type="transmembrane region" description="Helical" evidence="1">
    <location>
        <begin position="41"/>
        <end position="61"/>
    </location>
</feature>
<accession>A0ABZ0UW54</accession>
<organism evidence="2 3">
    <name type="scientific">Candidatus Trichorickettsia mobilis</name>
    <dbReference type="NCBI Taxonomy" id="1346319"/>
    <lineage>
        <taxon>Bacteria</taxon>
        <taxon>Pseudomonadati</taxon>
        <taxon>Pseudomonadota</taxon>
        <taxon>Alphaproteobacteria</taxon>
        <taxon>Rickettsiales</taxon>
        <taxon>Rickettsiaceae</taxon>
        <taxon>Rickettsieae</taxon>
        <taxon>Candidatus Trichorickettsia</taxon>
    </lineage>
</organism>
<name>A0ABZ0UW54_9RICK</name>
<evidence type="ECO:0000256" key="1">
    <source>
        <dbReference type="SAM" id="Phobius"/>
    </source>
</evidence>
<reference evidence="2 3" key="1">
    <citation type="submission" date="2022-10" db="EMBL/GenBank/DDBJ databases">
        <title>Host association and intracellularity evolved multiple times independently in the Rickettsiales.</title>
        <authorList>
            <person name="Castelli M."/>
            <person name="Nardi T."/>
            <person name="Gammuto L."/>
            <person name="Bellinzona G."/>
            <person name="Sabaneyeva E."/>
            <person name="Potekhin A."/>
            <person name="Serra V."/>
            <person name="Petroni G."/>
            <person name="Sassera D."/>
        </authorList>
    </citation>
    <scope>NUCLEOTIDE SEQUENCE [LARGE SCALE GENOMIC DNA]</scope>
    <source>
        <strain evidence="2 3">Kr 154-4</strain>
    </source>
</reference>
<keyword evidence="1" id="KW-0472">Membrane</keyword>
<keyword evidence="1" id="KW-1133">Transmembrane helix</keyword>
<dbReference type="Proteomes" id="UP001326613">
    <property type="component" value="Chromosome"/>
</dbReference>
<gene>
    <name evidence="2" type="ORF">Trichorick_01332</name>
</gene>
<feature type="transmembrane region" description="Helical" evidence="1">
    <location>
        <begin position="12"/>
        <end position="29"/>
    </location>
</feature>
<proteinExistence type="predicted"/>
<keyword evidence="3" id="KW-1185">Reference proteome</keyword>
<evidence type="ECO:0000313" key="2">
    <source>
        <dbReference type="EMBL" id="WPY01420.1"/>
    </source>
</evidence>
<dbReference type="RefSeq" id="WP_323738194.1">
    <property type="nucleotide sequence ID" value="NZ_CP112932.1"/>
</dbReference>
<dbReference type="EMBL" id="CP112932">
    <property type="protein sequence ID" value="WPY01420.1"/>
    <property type="molecule type" value="Genomic_DNA"/>
</dbReference>